<feature type="compositionally biased region" description="Basic and acidic residues" evidence="1">
    <location>
        <begin position="110"/>
        <end position="139"/>
    </location>
</feature>
<comment type="caution">
    <text evidence="2">The sequence shown here is derived from an EMBL/GenBank/DDBJ whole genome shotgun (WGS) entry which is preliminary data.</text>
</comment>
<proteinExistence type="predicted"/>
<dbReference type="Proteomes" id="UP001165205">
    <property type="component" value="Unassembled WGS sequence"/>
</dbReference>
<dbReference type="AlphaFoldDB" id="A0AAN4Z0P5"/>
<feature type="region of interest" description="Disordered" evidence="1">
    <location>
        <begin position="48"/>
        <end position="139"/>
    </location>
</feature>
<name>A0AAN4Z0P5_ASPOZ</name>
<accession>A0AAN4Z0P5</accession>
<feature type="compositionally biased region" description="Basic and acidic residues" evidence="1">
    <location>
        <begin position="68"/>
        <end position="79"/>
    </location>
</feature>
<gene>
    <name evidence="2" type="ORF">Aory04_001306200</name>
</gene>
<protein>
    <submittedName>
        <fullName evidence="2">Unnamed protein product</fullName>
    </submittedName>
</protein>
<sequence>MSYFLKQFRPRLLCGICILPLVRCSGILTAVGYGTRAFSSRGAILYQSPKVANPRSSNPESQAINTSRGKESRHDDTPDTRSVQSPISNQFGPTSEKHEGEEPSTTTEQVHNDPSKSPEEKRKNVEQAGRRPMGPEDEK</sequence>
<evidence type="ECO:0000256" key="1">
    <source>
        <dbReference type="SAM" id="MobiDB-lite"/>
    </source>
</evidence>
<evidence type="ECO:0000313" key="3">
    <source>
        <dbReference type="Proteomes" id="UP001165205"/>
    </source>
</evidence>
<feature type="compositionally biased region" description="Polar residues" evidence="1">
    <location>
        <begin position="54"/>
        <end position="67"/>
    </location>
</feature>
<reference evidence="2" key="1">
    <citation type="submission" date="2023-04" db="EMBL/GenBank/DDBJ databases">
        <title>Aspergillus oryzae NBRC 4228.</title>
        <authorList>
            <person name="Ichikawa N."/>
            <person name="Sato H."/>
            <person name="Tonouchi N."/>
        </authorList>
    </citation>
    <scope>NUCLEOTIDE SEQUENCE</scope>
    <source>
        <strain evidence="2">NBRC 4228</strain>
    </source>
</reference>
<feature type="compositionally biased region" description="Polar residues" evidence="1">
    <location>
        <begin position="80"/>
        <end position="93"/>
    </location>
</feature>
<evidence type="ECO:0000313" key="2">
    <source>
        <dbReference type="EMBL" id="GMG38341.1"/>
    </source>
</evidence>
<organism evidence="2 3">
    <name type="scientific">Aspergillus oryzae</name>
    <name type="common">Yellow koji mold</name>
    <dbReference type="NCBI Taxonomy" id="5062"/>
    <lineage>
        <taxon>Eukaryota</taxon>
        <taxon>Fungi</taxon>
        <taxon>Dikarya</taxon>
        <taxon>Ascomycota</taxon>
        <taxon>Pezizomycotina</taxon>
        <taxon>Eurotiomycetes</taxon>
        <taxon>Eurotiomycetidae</taxon>
        <taxon>Eurotiales</taxon>
        <taxon>Aspergillaceae</taxon>
        <taxon>Aspergillus</taxon>
        <taxon>Aspergillus subgen. Circumdati</taxon>
    </lineage>
</organism>
<dbReference type="EMBL" id="BSYA01000296">
    <property type="protein sequence ID" value="GMG38341.1"/>
    <property type="molecule type" value="Genomic_DNA"/>
</dbReference>